<dbReference type="PANTHER" id="PTHR35596:SF2">
    <property type="entry name" value="MICROBIAL-TYPE PARG CATALYTIC DOMAIN-CONTAINING PROTEIN"/>
    <property type="match status" value="1"/>
</dbReference>
<dbReference type="EMBL" id="KV407460">
    <property type="protein sequence ID" value="KZF21766.1"/>
    <property type="molecule type" value="Genomic_DNA"/>
</dbReference>
<name>A0A165G5P4_XYLHT</name>
<dbReference type="InParanoid" id="A0A165G5P4"/>
<keyword evidence="3" id="KW-1185">Reference proteome</keyword>
<dbReference type="AlphaFoldDB" id="A0A165G5P4"/>
<dbReference type="STRING" id="1328760.A0A165G5P4"/>
<dbReference type="InterPro" id="IPR043472">
    <property type="entry name" value="Macro_dom-like"/>
</dbReference>
<dbReference type="PANTHER" id="PTHR35596">
    <property type="entry name" value="DUF2263 DOMAIN-CONTAINING PROTEIN"/>
    <property type="match status" value="1"/>
</dbReference>
<dbReference type="InterPro" id="IPR012664">
    <property type="entry name" value="CHP02452"/>
</dbReference>
<dbReference type="Pfam" id="PF10021">
    <property type="entry name" value="PARG_cat_microb"/>
    <property type="match status" value="1"/>
</dbReference>
<organism evidence="2 3">
    <name type="scientific">Xylona heveae (strain CBS 132557 / TC161)</name>
    <dbReference type="NCBI Taxonomy" id="1328760"/>
    <lineage>
        <taxon>Eukaryota</taxon>
        <taxon>Fungi</taxon>
        <taxon>Dikarya</taxon>
        <taxon>Ascomycota</taxon>
        <taxon>Pezizomycotina</taxon>
        <taxon>Xylonomycetes</taxon>
        <taxon>Xylonales</taxon>
        <taxon>Xylonaceae</taxon>
        <taxon>Xylona</taxon>
    </lineage>
</organism>
<dbReference type="GeneID" id="28894519"/>
<gene>
    <name evidence="2" type="ORF">L228DRAFT_159494</name>
</gene>
<protein>
    <recommendedName>
        <fullName evidence="1">Microbial-type PARG catalytic domain-containing protein</fullName>
    </recommendedName>
</protein>
<dbReference type="InterPro" id="IPR019261">
    <property type="entry name" value="PARG_cat_microbial"/>
</dbReference>
<dbReference type="NCBIfam" id="TIGR02452">
    <property type="entry name" value="TIGR02452 family protein"/>
    <property type="match status" value="1"/>
</dbReference>
<evidence type="ECO:0000259" key="1">
    <source>
        <dbReference type="Pfam" id="PF10021"/>
    </source>
</evidence>
<dbReference type="OrthoDB" id="2440523at2759"/>
<dbReference type="Gene3D" id="3.40.220.10">
    <property type="entry name" value="Leucine Aminopeptidase, subunit E, domain 1"/>
    <property type="match status" value="1"/>
</dbReference>
<accession>A0A165G5P4</accession>
<evidence type="ECO:0000313" key="3">
    <source>
        <dbReference type="Proteomes" id="UP000076632"/>
    </source>
</evidence>
<dbReference type="RefSeq" id="XP_018187321.1">
    <property type="nucleotide sequence ID" value="XM_018329382.1"/>
</dbReference>
<reference evidence="2 3" key="1">
    <citation type="journal article" date="2016" name="Fungal Biol.">
        <title>The genome of Xylona heveae provides a window into fungal endophytism.</title>
        <authorList>
            <person name="Gazis R."/>
            <person name="Kuo A."/>
            <person name="Riley R."/>
            <person name="LaButti K."/>
            <person name="Lipzen A."/>
            <person name="Lin J."/>
            <person name="Amirebrahimi M."/>
            <person name="Hesse C.N."/>
            <person name="Spatafora J.W."/>
            <person name="Henrissat B."/>
            <person name="Hainaut M."/>
            <person name="Grigoriev I.V."/>
            <person name="Hibbett D.S."/>
        </authorList>
    </citation>
    <scope>NUCLEOTIDE SEQUENCE [LARGE SCALE GENOMIC DNA]</scope>
    <source>
        <strain evidence="2 3">TC161</strain>
    </source>
</reference>
<dbReference type="OMA" id="MPWNAQL"/>
<proteinExistence type="predicted"/>
<dbReference type="Proteomes" id="UP000076632">
    <property type="component" value="Unassembled WGS sequence"/>
</dbReference>
<sequence length="293" mass="32956">MPQAKIRPSDIAAEAKKTYIPYIERKLPQYPVHSYLHADSSSLSIKRPGSADGKLRVAVIDGDPVDVAIDWHEYEVNNSRERSEAPAIPVVNMANEKRAGGDWESGLMAPEECFSRRSNLVHALNTFWPTTGSPSHYPIPQKGGIYSPNVVVFRSGPDQYQVWRDFKVLPVISVAPVRRPKLDESGTRYSFEQERELMMEKMRTVLRIAAAWGHSDLCLGAFGVGHGFRNPVTEIASMWRTILFSEPEFQGLFSNIVFAIESSQTGNAKGGLTDYEVFKQEFDPSNIFRTAYR</sequence>
<evidence type="ECO:0000313" key="2">
    <source>
        <dbReference type="EMBL" id="KZF21766.1"/>
    </source>
</evidence>
<feature type="domain" description="Microbial-type PARG catalytic" evidence="1">
    <location>
        <begin position="76"/>
        <end position="154"/>
    </location>
</feature>